<comment type="caution">
    <text evidence="6">The sequence shown here is derived from an EMBL/GenBank/DDBJ whole genome shotgun (WGS) entry which is preliminary data.</text>
</comment>
<dbReference type="InterPro" id="IPR006059">
    <property type="entry name" value="SBP"/>
</dbReference>
<name>A0ABW1K3C5_9ACTN</name>
<evidence type="ECO:0000256" key="1">
    <source>
        <dbReference type="ARBA" id="ARBA00022475"/>
    </source>
</evidence>
<evidence type="ECO:0000313" key="7">
    <source>
        <dbReference type="Proteomes" id="UP001596203"/>
    </source>
</evidence>
<dbReference type="PANTHER" id="PTHR43649:SF33">
    <property type="entry name" value="POLYGALACTURONAN_RHAMNOGALACTURONAN-BINDING PROTEIN YTCQ"/>
    <property type="match status" value="1"/>
</dbReference>
<dbReference type="Gene3D" id="3.40.190.10">
    <property type="entry name" value="Periplasmic binding protein-like II"/>
    <property type="match status" value="2"/>
</dbReference>
<dbReference type="PROSITE" id="PS51257">
    <property type="entry name" value="PROKAR_LIPOPROTEIN"/>
    <property type="match status" value="1"/>
</dbReference>
<gene>
    <name evidence="6" type="ORF">ACFP2T_07140</name>
</gene>
<keyword evidence="5" id="KW-0449">Lipoprotein</keyword>
<evidence type="ECO:0000256" key="5">
    <source>
        <dbReference type="ARBA" id="ARBA00023288"/>
    </source>
</evidence>
<accession>A0ABW1K3C5</accession>
<keyword evidence="1" id="KW-1003">Cell membrane</keyword>
<keyword evidence="4" id="KW-0564">Palmitate</keyword>
<keyword evidence="7" id="KW-1185">Reference proteome</keyword>
<keyword evidence="2" id="KW-0732">Signal</keyword>
<dbReference type="PANTHER" id="PTHR43649">
    <property type="entry name" value="ARABINOSE-BINDING PROTEIN-RELATED"/>
    <property type="match status" value="1"/>
</dbReference>
<evidence type="ECO:0000313" key="6">
    <source>
        <dbReference type="EMBL" id="MFC6015965.1"/>
    </source>
</evidence>
<evidence type="ECO:0000256" key="3">
    <source>
        <dbReference type="ARBA" id="ARBA00023136"/>
    </source>
</evidence>
<dbReference type="Pfam" id="PF01547">
    <property type="entry name" value="SBP_bac_1"/>
    <property type="match status" value="1"/>
</dbReference>
<dbReference type="InterPro" id="IPR050490">
    <property type="entry name" value="Bact_solute-bd_prot1"/>
</dbReference>
<organism evidence="6 7">
    <name type="scientific">Plantactinospora solaniradicis</name>
    <dbReference type="NCBI Taxonomy" id="1723736"/>
    <lineage>
        <taxon>Bacteria</taxon>
        <taxon>Bacillati</taxon>
        <taxon>Actinomycetota</taxon>
        <taxon>Actinomycetes</taxon>
        <taxon>Micromonosporales</taxon>
        <taxon>Micromonosporaceae</taxon>
        <taxon>Plantactinospora</taxon>
    </lineage>
</organism>
<proteinExistence type="predicted"/>
<dbReference type="EMBL" id="JBHSPR010000007">
    <property type="protein sequence ID" value="MFC6015965.1"/>
    <property type="molecule type" value="Genomic_DNA"/>
</dbReference>
<sequence>MRKYGIAGTALALLLAVAGCGGGDDEGGTDGAISGEITVLTQRTDIVNTVFQEYKKKFEAKYPGTTVKFEAITDYEGEVRIRMNTKEYGDVLLIPNSVTDDLLPNFFEPLGTVDELKDKYRFVRNEKVLDGKVYGLSITGNAQGFVYNKKVWQQAGITAPPKTPTEFLAALTAIRDKTDAIPLYTNYKDAWPLSQWESFRGVVSGDPDAAIKLAKDDAPWAPGKEHHIIDSLIFDIVQQGLTEPDPTTTNWEQSKGMIGTGKVATMMLGSWAVVQMQDAATNKADIGYLPFPLQVNGKFHTVMGGDYKNAINVNSKNKATARAWIDWFTDESNYSVDQGGISTVISQAMPATLADLTAVNTEFIELSPAPKGEEGLADKIGNEAEIALNDGKYRQRIVDAARGAKKETKDEIFADLNKKWSDAKSRIK</sequence>
<dbReference type="SUPFAM" id="SSF53850">
    <property type="entry name" value="Periplasmic binding protein-like II"/>
    <property type="match status" value="1"/>
</dbReference>
<dbReference type="Proteomes" id="UP001596203">
    <property type="component" value="Unassembled WGS sequence"/>
</dbReference>
<reference evidence="7" key="1">
    <citation type="journal article" date="2019" name="Int. J. Syst. Evol. Microbiol.">
        <title>The Global Catalogue of Microorganisms (GCM) 10K type strain sequencing project: providing services to taxonomists for standard genome sequencing and annotation.</title>
        <authorList>
            <consortium name="The Broad Institute Genomics Platform"/>
            <consortium name="The Broad Institute Genome Sequencing Center for Infectious Disease"/>
            <person name="Wu L."/>
            <person name="Ma J."/>
        </authorList>
    </citation>
    <scope>NUCLEOTIDE SEQUENCE [LARGE SCALE GENOMIC DNA]</scope>
    <source>
        <strain evidence="7">ZS-35-S2</strain>
    </source>
</reference>
<evidence type="ECO:0000256" key="4">
    <source>
        <dbReference type="ARBA" id="ARBA00023139"/>
    </source>
</evidence>
<dbReference type="RefSeq" id="WP_377418815.1">
    <property type="nucleotide sequence ID" value="NZ_JBHSPR010000007.1"/>
</dbReference>
<keyword evidence="3" id="KW-0472">Membrane</keyword>
<protein>
    <submittedName>
        <fullName evidence="6">ABC transporter substrate-binding protein</fullName>
    </submittedName>
</protein>
<evidence type="ECO:0000256" key="2">
    <source>
        <dbReference type="ARBA" id="ARBA00022729"/>
    </source>
</evidence>